<dbReference type="Proteomes" id="UP000015347">
    <property type="component" value="Unassembled WGS sequence"/>
</dbReference>
<sequence length="127" mass="13361">MISAGDHVSKAGACLFAQGEVAPPNLAAARLLVHRFVAMVHDGKKGDLAAWLVEAAENEIASFARGLTSDLRLVGLDWAVPDFSTLSRRQKTLAVSIPYRGSQGPLNLPIPFGTLLRNALPGSGCIA</sequence>
<evidence type="ECO:0000313" key="3">
    <source>
        <dbReference type="Proteomes" id="UP000015347"/>
    </source>
</evidence>
<dbReference type="STRING" id="1123237.Salmuc_00839"/>
<protein>
    <submittedName>
        <fullName evidence="2">ISSpo9, transposase</fullName>
    </submittedName>
</protein>
<feature type="domain" description="Transposase DDE" evidence="1">
    <location>
        <begin position="69"/>
        <end position="109"/>
    </location>
</feature>
<dbReference type="eggNOG" id="COG3464">
    <property type="taxonomic scope" value="Bacteria"/>
</dbReference>
<comment type="caution">
    <text evidence="2">The sequence shown here is derived from an EMBL/GenBank/DDBJ whole genome shotgun (WGS) entry which is preliminary data.</text>
</comment>
<dbReference type="eggNOG" id="COG3039">
    <property type="taxonomic scope" value="Bacteria"/>
</dbReference>
<keyword evidence="3" id="KW-1185">Reference proteome</keyword>
<gene>
    <name evidence="2" type="ORF">Salmuc_00839</name>
</gene>
<dbReference type="Pfam" id="PF13737">
    <property type="entry name" value="DDE_Tnp_1_5"/>
    <property type="match status" value="1"/>
</dbReference>
<dbReference type="InterPro" id="IPR025668">
    <property type="entry name" value="Tnp_DDE_dom"/>
</dbReference>
<accession>S9R247</accession>
<evidence type="ECO:0000259" key="1">
    <source>
        <dbReference type="Pfam" id="PF13737"/>
    </source>
</evidence>
<organism evidence="2 3">
    <name type="scientific">Salipiger mucosus DSM 16094</name>
    <dbReference type="NCBI Taxonomy" id="1123237"/>
    <lineage>
        <taxon>Bacteria</taxon>
        <taxon>Pseudomonadati</taxon>
        <taxon>Pseudomonadota</taxon>
        <taxon>Alphaproteobacteria</taxon>
        <taxon>Rhodobacterales</taxon>
        <taxon>Roseobacteraceae</taxon>
        <taxon>Salipiger</taxon>
    </lineage>
</organism>
<name>S9R247_9RHOB</name>
<dbReference type="HOGENOM" id="CLU_1968986_0_0_5"/>
<dbReference type="EMBL" id="APVH01000005">
    <property type="protein sequence ID" value="EPX86023.1"/>
    <property type="molecule type" value="Genomic_DNA"/>
</dbReference>
<dbReference type="AlphaFoldDB" id="S9R247"/>
<proteinExistence type="predicted"/>
<evidence type="ECO:0000313" key="2">
    <source>
        <dbReference type="EMBL" id="EPX86023.1"/>
    </source>
</evidence>
<reference evidence="3" key="1">
    <citation type="journal article" date="2014" name="Stand. Genomic Sci.">
        <title>Genome sequence of the exopolysaccharide-producing Salipiger mucosus type strain (DSM 16094(T)), a moderately halophilic member of the Roseobacter clade.</title>
        <authorList>
            <person name="Riedel T."/>
            <person name="Spring S."/>
            <person name="Fiebig A."/>
            <person name="Petersen J."/>
            <person name="Kyrpides N.C."/>
            <person name="Goker M."/>
            <person name="Klenk H.P."/>
        </authorList>
    </citation>
    <scope>NUCLEOTIDE SEQUENCE [LARGE SCALE GENOMIC DNA]</scope>
    <source>
        <strain evidence="3">DSM 16094</strain>
    </source>
</reference>